<feature type="compositionally biased region" description="Acidic residues" evidence="1">
    <location>
        <begin position="1"/>
        <end position="13"/>
    </location>
</feature>
<feature type="compositionally biased region" description="Gly residues" evidence="1">
    <location>
        <begin position="94"/>
        <end position="107"/>
    </location>
</feature>
<evidence type="ECO:0000256" key="1">
    <source>
        <dbReference type="SAM" id="MobiDB-lite"/>
    </source>
</evidence>
<keyword evidence="3" id="KW-1185">Reference proteome</keyword>
<feature type="region of interest" description="Disordered" evidence="1">
    <location>
        <begin position="1"/>
        <end position="21"/>
    </location>
</feature>
<name>A0AAP0P302_9MAGN</name>
<comment type="caution">
    <text evidence="2">The sequence shown here is derived from an EMBL/GenBank/DDBJ whole genome shotgun (WGS) entry which is preliminary data.</text>
</comment>
<evidence type="ECO:0000313" key="2">
    <source>
        <dbReference type="EMBL" id="KAK9128573.1"/>
    </source>
</evidence>
<dbReference type="EMBL" id="JBBNAF010000007">
    <property type="protein sequence ID" value="KAK9128573.1"/>
    <property type="molecule type" value="Genomic_DNA"/>
</dbReference>
<dbReference type="AlphaFoldDB" id="A0AAP0P302"/>
<dbReference type="Proteomes" id="UP001420932">
    <property type="component" value="Unassembled WGS sequence"/>
</dbReference>
<gene>
    <name evidence="2" type="ORF">Syun_017370</name>
</gene>
<feature type="region of interest" description="Disordered" evidence="1">
    <location>
        <begin position="94"/>
        <end position="118"/>
    </location>
</feature>
<sequence>MSDVDEEDDESDNFDFSSNDEDGRSYAPFFVKAPVDDQVDDLVVHPADDPTLLEINDRMDHIVVLMMMLLHPHILLKMYSTLLSSLPAPPVNGRAGGAGGAGGGDGAGSSRPISSPNEPIKLLRRDFQTMRTHILWVMQDHTITQDQLRKVQCQLRRMEQTLMDRLGISFAPAPPRDVRVDDSETDDDLDD</sequence>
<organism evidence="2 3">
    <name type="scientific">Stephania yunnanensis</name>
    <dbReference type="NCBI Taxonomy" id="152371"/>
    <lineage>
        <taxon>Eukaryota</taxon>
        <taxon>Viridiplantae</taxon>
        <taxon>Streptophyta</taxon>
        <taxon>Embryophyta</taxon>
        <taxon>Tracheophyta</taxon>
        <taxon>Spermatophyta</taxon>
        <taxon>Magnoliopsida</taxon>
        <taxon>Ranunculales</taxon>
        <taxon>Menispermaceae</taxon>
        <taxon>Menispermoideae</taxon>
        <taxon>Cissampelideae</taxon>
        <taxon>Stephania</taxon>
    </lineage>
</organism>
<accession>A0AAP0P302</accession>
<proteinExistence type="predicted"/>
<reference evidence="2 3" key="1">
    <citation type="submission" date="2024-01" db="EMBL/GenBank/DDBJ databases">
        <title>Genome assemblies of Stephania.</title>
        <authorList>
            <person name="Yang L."/>
        </authorList>
    </citation>
    <scope>NUCLEOTIDE SEQUENCE [LARGE SCALE GENOMIC DNA]</scope>
    <source>
        <strain evidence="2">YNDBR</strain>
        <tissue evidence="2">Leaf</tissue>
    </source>
</reference>
<protein>
    <submittedName>
        <fullName evidence="2">Uncharacterized protein</fullName>
    </submittedName>
</protein>
<evidence type="ECO:0000313" key="3">
    <source>
        <dbReference type="Proteomes" id="UP001420932"/>
    </source>
</evidence>